<dbReference type="Gene3D" id="3.40.50.300">
    <property type="entry name" value="P-loop containing nucleotide triphosphate hydrolases"/>
    <property type="match status" value="3"/>
</dbReference>
<name>A0ABV3V2U6_9MICC</name>
<evidence type="ECO:0000256" key="3">
    <source>
        <dbReference type="ARBA" id="ARBA00022806"/>
    </source>
</evidence>
<dbReference type="SUPFAM" id="SSF52540">
    <property type="entry name" value="P-loop containing nucleoside triphosphate hydrolases"/>
    <property type="match status" value="1"/>
</dbReference>
<evidence type="ECO:0000259" key="6">
    <source>
        <dbReference type="Pfam" id="PF13087"/>
    </source>
</evidence>
<dbReference type="InterPro" id="IPR047187">
    <property type="entry name" value="SF1_C_Upf1"/>
</dbReference>
<dbReference type="InterPro" id="IPR027417">
    <property type="entry name" value="P-loop_NTPase"/>
</dbReference>
<organism evidence="7 8">
    <name type="scientific">Kocuria carniphila</name>
    <dbReference type="NCBI Taxonomy" id="262208"/>
    <lineage>
        <taxon>Bacteria</taxon>
        <taxon>Bacillati</taxon>
        <taxon>Actinomycetota</taxon>
        <taxon>Actinomycetes</taxon>
        <taxon>Micrococcales</taxon>
        <taxon>Micrococcaceae</taxon>
        <taxon>Kocuria</taxon>
    </lineage>
</organism>
<dbReference type="PANTHER" id="PTHR43788">
    <property type="entry name" value="DNA2/NAM7 HELICASE FAMILY MEMBER"/>
    <property type="match status" value="1"/>
</dbReference>
<keyword evidence="5" id="KW-0175">Coiled coil</keyword>
<dbReference type="RefSeq" id="WP_368629429.1">
    <property type="nucleotide sequence ID" value="NZ_JAYWLU010000009.1"/>
</dbReference>
<dbReference type="EMBL" id="JAYWLU010000009">
    <property type="protein sequence ID" value="MEX3595030.1"/>
    <property type="molecule type" value="Genomic_DNA"/>
</dbReference>
<dbReference type="InterPro" id="IPR050534">
    <property type="entry name" value="Coronavir_polyprotein_1ab"/>
</dbReference>
<evidence type="ECO:0000256" key="2">
    <source>
        <dbReference type="ARBA" id="ARBA00022801"/>
    </source>
</evidence>
<evidence type="ECO:0000256" key="4">
    <source>
        <dbReference type="ARBA" id="ARBA00022840"/>
    </source>
</evidence>
<keyword evidence="3" id="KW-0347">Helicase</keyword>
<sequence>MPRTRVSQASSPERVMATWRMLEQFTPQSVPKLESRSASRDGQVVDWHPGDALPWNYLPEPQPAARKNKPDVNREWRHELFLGVFEINEIYDSLSRLFVDDKDAYDTRQPGKGATAYVVVDCDGNLSLGSQVLSAALWGVGRVRDPGPSDPQRLQGFDEAETAFEDAIDRLQAARRDGAETEVPPPLDASAVQTLVTLSHAATGIKRIPELATQSVRIRSRVVDSDVESEQSSDFLNSYILDDLDVVQRALGTGDVGSALREFVEADAHPEGRVDLQKEPYQADPNLAPSMIPGGRWPTDAEKQLARSQQFAVNRAVSELHETRGLMSVNGPPGTGKTTMLRDVLAGLVVERARRIAQLEDPRDVFTGEVLQWKGGDDFPRKVHTLRKEFTGFEMVVASANNSAVENISRELPASSAIDDPWSKDADYFSELATAIVRGYDGRSSEPEGSDAAAPGQAWGLVAARLGRKQYRTEFTGKFWFGDSKTGTDGMQDRLKAWKQGTAPANPWKDARSAFNAADRRVRMLLKERSAIEARMRALREAQRHFSSIKRQEAEYRVSVETARTNHQKASAQARDAELAHAGLKDKCDRHGGQKPGFFANMMSWWKEGAAWRVEHETILNALDSARSADVEASKISQQTQEYLAQEEGTLRDLQQHRRLLGERLTRLEDSCISDLNALKEAHPQYHEGPNELRAPWLDEELDRARSDLFLAALSLHRDLLANVPDKFTDCLRTAREVINGSVPEDLEPEKARAAWQSFFMVVPLVSTTFASVPRMLGKLTRESLGWLFIDEAGQAAPQLAAGALWRFERALVVGDPLQLEPIASIPAKLALDIAHTYAVDEQWLAPKGSVQTLADKSSKYGTTIESGEESTWMASPLRVHRRCDDPMFTLSNEIAYNGLMISAVHRGHPREKPDIFLPDRPDGEPIVESYWVDRPATEGQNHVQPKELEAFISALEHLNSQGVSDENIIAISPFRAVADKLRDLTKNRPDLLAGTIHVAQGREADVVILVLGGAADRAGAKQWATQSPNLFNVAVSRARRRLYVIGDYARWAEFPYADQVAVKLPRRQRNGDRQS</sequence>
<evidence type="ECO:0000256" key="1">
    <source>
        <dbReference type="ARBA" id="ARBA00022741"/>
    </source>
</evidence>
<dbReference type="Proteomes" id="UP001558481">
    <property type="component" value="Unassembled WGS sequence"/>
</dbReference>
<feature type="domain" description="DNA2/NAM7 helicase-like C-terminal" evidence="6">
    <location>
        <begin position="876"/>
        <end position="1048"/>
    </location>
</feature>
<keyword evidence="8" id="KW-1185">Reference proteome</keyword>
<comment type="caution">
    <text evidence="7">The sequence shown here is derived from an EMBL/GenBank/DDBJ whole genome shotgun (WGS) entry which is preliminary data.</text>
</comment>
<dbReference type="PANTHER" id="PTHR43788:SF8">
    <property type="entry name" value="DNA-BINDING PROTEIN SMUBP-2"/>
    <property type="match status" value="1"/>
</dbReference>
<dbReference type="CDD" id="cd18808">
    <property type="entry name" value="SF1_C_Upf1"/>
    <property type="match status" value="1"/>
</dbReference>
<dbReference type="InterPro" id="IPR041679">
    <property type="entry name" value="DNA2/NAM7-like_C"/>
</dbReference>
<gene>
    <name evidence="7" type="ORF">VVR66_09925</name>
</gene>
<dbReference type="Pfam" id="PF13087">
    <property type="entry name" value="AAA_12"/>
    <property type="match status" value="1"/>
</dbReference>
<evidence type="ECO:0000313" key="8">
    <source>
        <dbReference type="Proteomes" id="UP001558481"/>
    </source>
</evidence>
<accession>A0ABV3V2U6</accession>
<proteinExistence type="predicted"/>
<reference evidence="7 8" key="1">
    <citation type="journal article" date="2024" name="Fungal Genet. Biol.">
        <title>The porcine skin microbiome exhibits broad fungal antagonism.</title>
        <authorList>
            <person name="De La Cruz K.F."/>
            <person name="Townsend E.C."/>
            <person name="Alex Cheong J.Z."/>
            <person name="Salamzade R."/>
            <person name="Liu A."/>
            <person name="Sandstrom S."/>
            <person name="Davila E."/>
            <person name="Huang L."/>
            <person name="Xu K.H."/>
            <person name="Wu S.Y."/>
            <person name="Meudt J.J."/>
            <person name="Shanmuganayagam D."/>
            <person name="Gibson A.L.F."/>
            <person name="Kalan L.R."/>
        </authorList>
    </citation>
    <scope>NUCLEOTIDE SEQUENCE [LARGE SCALE GENOMIC DNA]</scope>
    <source>
        <strain evidence="7 8">LK2625</strain>
    </source>
</reference>
<evidence type="ECO:0000313" key="7">
    <source>
        <dbReference type="EMBL" id="MEX3595030.1"/>
    </source>
</evidence>
<evidence type="ECO:0000256" key="5">
    <source>
        <dbReference type="SAM" id="Coils"/>
    </source>
</evidence>
<keyword evidence="4" id="KW-0067">ATP-binding</keyword>
<keyword evidence="1" id="KW-0547">Nucleotide-binding</keyword>
<feature type="coiled-coil region" evidence="5">
    <location>
        <begin position="522"/>
        <end position="580"/>
    </location>
</feature>
<protein>
    <submittedName>
        <fullName evidence="7">AAA domain-containing protein</fullName>
    </submittedName>
</protein>
<keyword evidence="2" id="KW-0378">Hydrolase</keyword>